<evidence type="ECO:0000313" key="6">
    <source>
        <dbReference type="EMBL" id="HIR58255.1"/>
    </source>
</evidence>
<organism evidence="6 7">
    <name type="scientific">Candidatus Gallacutalibacter pullicola</name>
    <dbReference type="NCBI Taxonomy" id="2840830"/>
    <lineage>
        <taxon>Bacteria</taxon>
        <taxon>Bacillati</taxon>
        <taxon>Bacillota</taxon>
        <taxon>Clostridia</taxon>
        <taxon>Eubacteriales</taxon>
        <taxon>Candidatus Gallacutalibacter</taxon>
    </lineage>
</organism>
<dbReference type="InterPro" id="IPR001647">
    <property type="entry name" value="HTH_TetR"/>
</dbReference>
<keyword evidence="1" id="KW-0805">Transcription regulation</keyword>
<feature type="domain" description="HTH tetR-type" evidence="5">
    <location>
        <begin position="5"/>
        <end position="65"/>
    </location>
</feature>
<sequence>MPRQGLNRDAVIQAALRLIEKQGMASFSMAELAKSLDVKTASLYNHIESMDALFAEVGRCVINKMLEIEAQAIEGRHGDDALFSLALSYRAFAREHYEWYRILMSLVKTPNKLLEREAERIVDPILKTLAEYGLDSTERIHWQRVLRSVMHGFVMHEQAGGFSHFPADREESYRIAIRCVADGLRAAGKEGQNGQHGII</sequence>
<dbReference type="PANTHER" id="PTHR30055">
    <property type="entry name" value="HTH-TYPE TRANSCRIPTIONAL REGULATOR RUTR"/>
    <property type="match status" value="1"/>
</dbReference>
<dbReference type="PANTHER" id="PTHR30055:SF234">
    <property type="entry name" value="HTH-TYPE TRANSCRIPTIONAL REGULATOR BETI"/>
    <property type="match status" value="1"/>
</dbReference>
<evidence type="ECO:0000313" key="7">
    <source>
        <dbReference type="Proteomes" id="UP000886785"/>
    </source>
</evidence>
<keyword evidence="2 4" id="KW-0238">DNA-binding</keyword>
<reference evidence="6" key="2">
    <citation type="journal article" date="2021" name="PeerJ">
        <title>Extensive microbial diversity within the chicken gut microbiome revealed by metagenomics and culture.</title>
        <authorList>
            <person name="Gilroy R."/>
            <person name="Ravi A."/>
            <person name="Getino M."/>
            <person name="Pursley I."/>
            <person name="Horton D.L."/>
            <person name="Alikhan N.F."/>
            <person name="Baker D."/>
            <person name="Gharbi K."/>
            <person name="Hall N."/>
            <person name="Watson M."/>
            <person name="Adriaenssens E.M."/>
            <person name="Foster-Nyarko E."/>
            <person name="Jarju S."/>
            <person name="Secka A."/>
            <person name="Antonio M."/>
            <person name="Oren A."/>
            <person name="Chaudhuri R.R."/>
            <person name="La Ragione R."/>
            <person name="Hildebrand F."/>
            <person name="Pallen M.J."/>
        </authorList>
    </citation>
    <scope>NUCLEOTIDE SEQUENCE</scope>
    <source>
        <strain evidence="6">ChiSjej1B19-7085</strain>
    </source>
</reference>
<gene>
    <name evidence="6" type="ORF">IAA54_11395</name>
</gene>
<dbReference type="Gene3D" id="1.10.357.10">
    <property type="entry name" value="Tetracycline Repressor, domain 2"/>
    <property type="match status" value="1"/>
</dbReference>
<dbReference type="Pfam" id="PF00440">
    <property type="entry name" value="TetR_N"/>
    <property type="match status" value="1"/>
</dbReference>
<reference evidence="6" key="1">
    <citation type="submission" date="2020-10" db="EMBL/GenBank/DDBJ databases">
        <authorList>
            <person name="Gilroy R."/>
        </authorList>
    </citation>
    <scope>NUCLEOTIDE SEQUENCE</scope>
    <source>
        <strain evidence="6">ChiSjej1B19-7085</strain>
    </source>
</reference>
<dbReference type="InterPro" id="IPR036271">
    <property type="entry name" value="Tet_transcr_reg_TetR-rel_C_sf"/>
</dbReference>
<dbReference type="AlphaFoldDB" id="A0A9D1J2H5"/>
<dbReference type="InterPro" id="IPR009057">
    <property type="entry name" value="Homeodomain-like_sf"/>
</dbReference>
<dbReference type="GO" id="GO:0000976">
    <property type="term" value="F:transcription cis-regulatory region binding"/>
    <property type="evidence" value="ECO:0007669"/>
    <property type="project" value="TreeGrafter"/>
</dbReference>
<dbReference type="InterPro" id="IPR050109">
    <property type="entry name" value="HTH-type_TetR-like_transc_reg"/>
</dbReference>
<dbReference type="Pfam" id="PF13305">
    <property type="entry name" value="TetR_C_33"/>
    <property type="match status" value="1"/>
</dbReference>
<evidence type="ECO:0000259" key="5">
    <source>
        <dbReference type="PROSITE" id="PS50977"/>
    </source>
</evidence>
<evidence type="ECO:0000256" key="1">
    <source>
        <dbReference type="ARBA" id="ARBA00023015"/>
    </source>
</evidence>
<dbReference type="PROSITE" id="PS50977">
    <property type="entry name" value="HTH_TETR_2"/>
    <property type="match status" value="1"/>
</dbReference>
<name>A0A9D1J2H5_9FIRM</name>
<dbReference type="Gene3D" id="1.10.10.60">
    <property type="entry name" value="Homeodomain-like"/>
    <property type="match status" value="1"/>
</dbReference>
<dbReference type="Proteomes" id="UP000886785">
    <property type="component" value="Unassembled WGS sequence"/>
</dbReference>
<accession>A0A9D1J2H5</accession>
<protein>
    <submittedName>
        <fullName evidence="6">TetR/AcrR family transcriptional regulator</fullName>
    </submittedName>
</protein>
<evidence type="ECO:0000256" key="2">
    <source>
        <dbReference type="ARBA" id="ARBA00023125"/>
    </source>
</evidence>
<dbReference type="SUPFAM" id="SSF48498">
    <property type="entry name" value="Tetracyclin repressor-like, C-terminal domain"/>
    <property type="match status" value="1"/>
</dbReference>
<evidence type="ECO:0000256" key="3">
    <source>
        <dbReference type="ARBA" id="ARBA00023163"/>
    </source>
</evidence>
<comment type="caution">
    <text evidence="6">The sequence shown here is derived from an EMBL/GenBank/DDBJ whole genome shotgun (WGS) entry which is preliminary data.</text>
</comment>
<keyword evidence="3" id="KW-0804">Transcription</keyword>
<dbReference type="InterPro" id="IPR025996">
    <property type="entry name" value="MT1864/Rv1816-like_C"/>
</dbReference>
<dbReference type="EMBL" id="DVHF01000146">
    <property type="protein sequence ID" value="HIR58255.1"/>
    <property type="molecule type" value="Genomic_DNA"/>
</dbReference>
<dbReference type="GO" id="GO:0003700">
    <property type="term" value="F:DNA-binding transcription factor activity"/>
    <property type="evidence" value="ECO:0007669"/>
    <property type="project" value="TreeGrafter"/>
</dbReference>
<dbReference type="SUPFAM" id="SSF46689">
    <property type="entry name" value="Homeodomain-like"/>
    <property type="match status" value="1"/>
</dbReference>
<evidence type="ECO:0000256" key="4">
    <source>
        <dbReference type="PROSITE-ProRule" id="PRU00335"/>
    </source>
</evidence>
<dbReference type="PRINTS" id="PR00455">
    <property type="entry name" value="HTHTETR"/>
</dbReference>
<proteinExistence type="predicted"/>
<feature type="DNA-binding region" description="H-T-H motif" evidence="4">
    <location>
        <begin position="28"/>
        <end position="47"/>
    </location>
</feature>